<proteinExistence type="predicted"/>
<dbReference type="SUPFAM" id="SSF52540">
    <property type="entry name" value="P-loop containing nucleoside triphosphate hydrolases"/>
    <property type="match status" value="1"/>
</dbReference>
<evidence type="ECO:0000313" key="1">
    <source>
        <dbReference type="EMBL" id="CAB4684703.1"/>
    </source>
</evidence>
<dbReference type="CDD" id="cd02019">
    <property type="entry name" value="NK"/>
    <property type="match status" value="1"/>
</dbReference>
<dbReference type="InterPro" id="IPR027417">
    <property type="entry name" value="P-loop_NTPase"/>
</dbReference>
<organism evidence="1">
    <name type="scientific">freshwater metagenome</name>
    <dbReference type="NCBI Taxonomy" id="449393"/>
    <lineage>
        <taxon>unclassified sequences</taxon>
        <taxon>metagenomes</taxon>
        <taxon>ecological metagenomes</taxon>
    </lineage>
</organism>
<gene>
    <name evidence="1" type="ORF">UFOPK2370_00553</name>
</gene>
<dbReference type="EMBL" id="CAEZXK010000010">
    <property type="protein sequence ID" value="CAB4684703.1"/>
    <property type="molecule type" value="Genomic_DNA"/>
</dbReference>
<name>A0A6J6NK20_9ZZZZ</name>
<protein>
    <submittedName>
        <fullName evidence="1">Unannotated protein</fullName>
    </submittedName>
</protein>
<dbReference type="AlphaFoldDB" id="A0A6J6NK20"/>
<dbReference type="Gene3D" id="3.40.50.300">
    <property type="entry name" value="P-loop containing nucleotide triphosphate hydrolases"/>
    <property type="match status" value="1"/>
</dbReference>
<reference evidence="1" key="1">
    <citation type="submission" date="2020-05" db="EMBL/GenBank/DDBJ databases">
        <authorList>
            <person name="Chiriac C."/>
            <person name="Salcher M."/>
            <person name="Ghai R."/>
            <person name="Kavagutti S V."/>
        </authorList>
    </citation>
    <scope>NUCLEOTIDE SEQUENCE</scope>
</reference>
<sequence>MPNQSKAKTIAREIAEQLVALVDDGKAMPILLIDGRAGSGKSTLADEVQNEFFKLGESAPRVVHLDDLYPGWDGLQLGVEYLQRTILTPLSKREVAHYQIFDWTSGERKEWREFSGGTPLIIEGCGAINRNSIEFADLSIWLEESEETRKQRWIGREGSDEHWSEWAAQELDFYARERSAELALTVLEPGAQPRD</sequence>
<accession>A0A6J6NK20</accession>